<dbReference type="SMART" id="SM00862">
    <property type="entry name" value="Trans_reg_C"/>
    <property type="match status" value="1"/>
</dbReference>
<keyword evidence="6" id="KW-0804">Transcription</keyword>
<evidence type="ECO:0000256" key="8">
    <source>
        <dbReference type="PROSITE-ProRule" id="PRU00169"/>
    </source>
</evidence>
<dbReference type="PROSITE" id="PS51755">
    <property type="entry name" value="OMPR_PHOB"/>
    <property type="match status" value="1"/>
</dbReference>
<dbReference type="Gene3D" id="3.40.50.2300">
    <property type="match status" value="1"/>
</dbReference>
<keyword evidence="2 8" id="KW-0597">Phosphoprotein</keyword>
<evidence type="ECO:0000259" key="10">
    <source>
        <dbReference type="PROSITE" id="PS50110"/>
    </source>
</evidence>
<organism evidence="12">
    <name type="scientific">Blautia glucerasea</name>
    <dbReference type="NCBI Taxonomy" id="536633"/>
    <lineage>
        <taxon>Bacteria</taxon>
        <taxon>Bacillati</taxon>
        <taxon>Bacillota</taxon>
        <taxon>Clostridia</taxon>
        <taxon>Lachnospirales</taxon>
        <taxon>Lachnospiraceae</taxon>
        <taxon>Blautia</taxon>
    </lineage>
</organism>
<dbReference type="InterPro" id="IPR036388">
    <property type="entry name" value="WH-like_DNA-bd_sf"/>
</dbReference>
<keyword evidence="4" id="KW-0805">Transcription regulation</keyword>
<dbReference type="SUPFAM" id="SSF52172">
    <property type="entry name" value="CheY-like"/>
    <property type="match status" value="1"/>
</dbReference>
<keyword evidence="5 9" id="KW-0238">DNA-binding</keyword>
<dbReference type="GO" id="GO:0000976">
    <property type="term" value="F:transcription cis-regulatory region binding"/>
    <property type="evidence" value="ECO:0007669"/>
    <property type="project" value="TreeGrafter"/>
</dbReference>
<dbReference type="InterPro" id="IPR001867">
    <property type="entry name" value="OmpR/PhoB-type_DNA-bd"/>
</dbReference>
<feature type="modified residue" description="4-aspartylphosphate" evidence="8">
    <location>
        <position position="52"/>
    </location>
</feature>
<evidence type="ECO:0000256" key="1">
    <source>
        <dbReference type="ARBA" id="ARBA00018672"/>
    </source>
</evidence>
<dbReference type="SMART" id="SM00448">
    <property type="entry name" value="REC"/>
    <property type="match status" value="1"/>
</dbReference>
<dbReference type="GO" id="GO:0006355">
    <property type="term" value="P:regulation of DNA-templated transcription"/>
    <property type="evidence" value="ECO:0007669"/>
    <property type="project" value="InterPro"/>
</dbReference>
<gene>
    <name evidence="12" type="primary">phoB_2</name>
    <name evidence="12" type="ORF">BGLFYP119_02174</name>
</gene>
<dbReference type="AlphaFoldDB" id="A0A6N2UPC7"/>
<keyword evidence="3" id="KW-0902">Two-component regulatory system</keyword>
<feature type="domain" description="Response regulatory" evidence="10">
    <location>
        <begin position="3"/>
        <end position="113"/>
    </location>
</feature>
<dbReference type="CDD" id="cd00383">
    <property type="entry name" value="trans_reg_C"/>
    <property type="match status" value="1"/>
</dbReference>
<evidence type="ECO:0000259" key="11">
    <source>
        <dbReference type="PROSITE" id="PS51755"/>
    </source>
</evidence>
<dbReference type="Pfam" id="PF00486">
    <property type="entry name" value="Trans_reg_C"/>
    <property type="match status" value="1"/>
</dbReference>
<dbReference type="Gene3D" id="1.10.10.10">
    <property type="entry name" value="Winged helix-like DNA-binding domain superfamily/Winged helix DNA-binding domain"/>
    <property type="match status" value="1"/>
</dbReference>
<name>A0A6N2UPC7_9FIRM</name>
<evidence type="ECO:0000256" key="3">
    <source>
        <dbReference type="ARBA" id="ARBA00023012"/>
    </source>
</evidence>
<evidence type="ECO:0000256" key="7">
    <source>
        <dbReference type="ARBA" id="ARBA00024867"/>
    </source>
</evidence>
<evidence type="ECO:0000256" key="6">
    <source>
        <dbReference type="ARBA" id="ARBA00023163"/>
    </source>
</evidence>
<evidence type="ECO:0000256" key="4">
    <source>
        <dbReference type="ARBA" id="ARBA00023015"/>
    </source>
</evidence>
<feature type="domain" description="OmpR/PhoB-type" evidence="11">
    <location>
        <begin position="122"/>
        <end position="220"/>
    </location>
</feature>
<dbReference type="CDD" id="cd17574">
    <property type="entry name" value="REC_OmpR"/>
    <property type="match status" value="1"/>
</dbReference>
<accession>A0A6N2UPC7</accession>
<feature type="DNA-binding region" description="OmpR/PhoB-type" evidence="9">
    <location>
        <begin position="122"/>
        <end position="220"/>
    </location>
</feature>
<dbReference type="RefSeq" id="WP_156354617.1">
    <property type="nucleotide sequence ID" value="NZ_CACRST010000019.1"/>
</dbReference>
<comment type="function">
    <text evidence="7">May play the central regulatory role in sporulation. It may be an element of the effector pathway responsible for the activation of sporulation genes in response to nutritional stress. Spo0A may act in concert with spo0H (a sigma factor) to control the expression of some genes that are critical to the sporulation process.</text>
</comment>
<proteinExistence type="predicted"/>
<dbReference type="PANTHER" id="PTHR48111">
    <property type="entry name" value="REGULATOR OF RPOS"/>
    <property type="match status" value="1"/>
</dbReference>
<evidence type="ECO:0000256" key="5">
    <source>
        <dbReference type="ARBA" id="ARBA00023125"/>
    </source>
</evidence>
<dbReference type="InterPro" id="IPR001789">
    <property type="entry name" value="Sig_transdc_resp-reg_receiver"/>
</dbReference>
<dbReference type="InterPro" id="IPR011006">
    <property type="entry name" value="CheY-like_superfamily"/>
</dbReference>
<sequence length="230" mass="25337">MKIIAVIDDDIPIGDMLTEVLSREGYAVLRAYSGTEALYLLSQKKPDLVLLDLMLPGLSGEEVLPHIKDIPVIILSAKADVQDKVELLLGGAADYITKPFDTRELLARIAVQLRKPKTPGDKSILLTGDLALDPESLSLTVQGQPVKLTRTEFAILKLLMQNPNQVISKSVLLDRISADTPDCTERSLKQHISNLRKKMQDISGVDYIETVWGIGFKLASQNSDEILTFS</sequence>
<dbReference type="GO" id="GO:0000156">
    <property type="term" value="F:phosphorelay response regulator activity"/>
    <property type="evidence" value="ECO:0007669"/>
    <property type="project" value="TreeGrafter"/>
</dbReference>
<protein>
    <recommendedName>
        <fullName evidence="1">Stage 0 sporulation protein A homolog</fullName>
    </recommendedName>
</protein>
<evidence type="ECO:0000313" key="12">
    <source>
        <dbReference type="EMBL" id="VYT18843.1"/>
    </source>
</evidence>
<dbReference type="GO" id="GO:0005829">
    <property type="term" value="C:cytosol"/>
    <property type="evidence" value="ECO:0007669"/>
    <property type="project" value="TreeGrafter"/>
</dbReference>
<dbReference type="PROSITE" id="PS50110">
    <property type="entry name" value="RESPONSE_REGULATORY"/>
    <property type="match status" value="1"/>
</dbReference>
<dbReference type="GO" id="GO:0032993">
    <property type="term" value="C:protein-DNA complex"/>
    <property type="evidence" value="ECO:0007669"/>
    <property type="project" value="TreeGrafter"/>
</dbReference>
<evidence type="ECO:0000256" key="2">
    <source>
        <dbReference type="ARBA" id="ARBA00022553"/>
    </source>
</evidence>
<dbReference type="Pfam" id="PF00072">
    <property type="entry name" value="Response_reg"/>
    <property type="match status" value="1"/>
</dbReference>
<reference evidence="12" key="1">
    <citation type="submission" date="2019-11" db="EMBL/GenBank/DDBJ databases">
        <authorList>
            <person name="Feng L."/>
        </authorList>
    </citation>
    <scope>NUCLEOTIDE SEQUENCE</scope>
    <source>
        <strain evidence="12">BgluceraseaLFYP119</strain>
    </source>
</reference>
<evidence type="ECO:0000256" key="9">
    <source>
        <dbReference type="PROSITE-ProRule" id="PRU01091"/>
    </source>
</evidence>
<dbReference type="PANTHER" id="PTHR48111:SF1">
    <property type="entry name" value="TWO-COMPONENT RESPONSE REGULATOR ORR33"/>
    <property type="match status" value="1"/>
</dbReference>
<dbReference type="EMBL" id="CACRST010000019">
    <property type="protein sequence ID" value="VYT18843.1"/>
    <property type="molecule type" value="Genomic_DNA"/>
</dbReference>
<dbReference type="InterPro" id="IPR039420">
    <property type="entry name" value="WalR-like"/>
</dbReference>